<keyword evidence="2" id="KW-0902">Two-component regulatory system</keyword>
<evidence type="ECO:0000256" key="2">
    <source>
        <dbReference type="ARBA" id="ARBA00023012"/>
    </source>
</evidence>
<dbReference type="GO" id="GO:0000976">
    <property type="term" value="F:transcription cis-regulatory region binding"/>
    <property type="evidence" value="ECO:0007669"/>
    <property type="project" value="TreeGrafter"/>
</dbReference>
<evidence type="ECO:0000313" key="6">
    <source>
        <dbReference type="EMBL" id="RDJ10559.1"/>
    </source>
</evidence>
<comment type="caution">
    <text evidence="6">The sequence shown here is derived from an EMBL/GenBank/DDBJ whole genome shotgun (WGS) entry which is preliminary data.</text>
</comment>
<dbReference type="SUPFAM" id="SSF52172">
    <property type="entry name" value="CheY-like"/>
    <property type="match status" value="1"/>
</dbReference>
<dbReference type="EMBL" id="NAAC01000016">
    <property type="protein sequence ID" value="RDJ10559.1"/>
    <property type="molecule type" value="Genomic_DNA"/>
</dbReference>
<dbReference type="PANTHER" id="PTHR48111:SF40">
    <property type="entry name" value="PHOSPHATE REGULON TRANSCRIPTIONAL REGULATORY PROTEIN PHOB"/>
    <property type="match status" value="1"/>
</dbReference>
<dbReference type="Pfam" id="PF00072">
    <property type="entry name" value="Response_reg"/>
    <property type="match status" value="1"/>
</dbReference>
<accession>A0A370KPV7</accession>
<evidence type="ECO:0000256" key="3">
    <source>
        <dbReference type="ARBA" id="ARBA00023125"/>
    </source>
</evidence>
<dbReference type="GO" id="GO:0000156">
    <property type="term" value="F:phosphorelay response regulator activity"/>
    <property type="evidence" value="ECO:0007669"/>
    <property type="project" value="TreeGrafter"/>
</dbReference>
<proteinExistence type="predicted"/>
<reference evidence="6 7" key="1">
    <citation type="submission" date="2017-03" db="EMBL/GenBank/DDBJ databases">
        <title>Genome analysis of Rhizobial strains effectives or ineffectives for nitrogen fixation isolated from bean seeds.</title>
        <authorList>
            <person name="Peralta H."/>
            <person name="Aguilar-Vera A."/>
            <person name="Mora Y."/>
            <person name="Vargas-Lagunas C."/>
            <person name="Girard L."/>
            <person name="Mora J."/>
        </authorList>
    </citation>
    <scope>NUCLEOTIDE SEQUENCE [LARGE SCALE GENOMIC DNA]</scope>
    <source>
        <strain evidence="6 7">CCGM3</strain>
    </source>
</reference>
<evidence type="ECO:0000313" key="7">
    <source>
        <dbReference type="Proteomes" id="UP000254939"/>
    </source>
</evidence>
<dbReference type="AlphaFoldDB" id="A0A370KPV7"/>
<dbReference type="InterPro" id="IPR039420">
    <property type="entry name" value="WalR-like"/>
</dbReference>
<dbReference type="GO" id="GO:0032993">
    <property type="term" value="C:protein-DNA complex"/>
    <property type="evidence" value="ECO:0007669"/>
    <property type="project" value="TreeGrafter"/>
</dbReference>
<gene>
    <name evidence="6" type="ORF">B5K06_16150</name>
</gene>
<dbReference type="PANTHER" id="PTHR48111">
    <property type="entry name" value="REGULATOR OF RPOS"/>
    <property type="match status" value="1"/>
</dbReference>
<dbReference type="GO" id="GO:0006355">
    <property type="term" value="P:regulation of DNA-templated transcription"/>
    <property type="evidence" value="ECO:0007669"/>
    <property type="project" value="TreeGrafter"/>
</dbReference>
<keyword evidence="3" id="KW-0238">DNA-binding</keyword>
<keyword evidence="1 4" id="KW-0597">Phosphoprotein</keyword>
<name>A0A370KPV7_9HYPH</name>
<feature type="modified residue" description="4-aspartylphosphate" evidence="4">
    <location>
        <position position="61"/>
    </location>
</feature>
<dbReference type="InterPro" id="IPR011006">
    <property type="entry name" value="CheY-like_superfamily"/>
</dbReference>
<evidence type="ECO:0000256" key="4">
    <source>
        <dbReference type="PROSITE-ProRule" id="PRU00169"/>
    </source>
</evidence>
<evidence type="ECO:0000256" key="1">
    <source>
        <dbReference type="ARBA" id="ARBA00022553"/>
    </source>
</evidence>
<dbReference type="Gene3D" id="3.40.50.2300">
    <property type="match status" value="1"/>
</dbReference>
<protein>
    <recommendedName>
        <fullName evidence="5">Response regulatory domain-containing protein</fullName>
    </recommendedName>
</protein>
<dbReference type="SMART" id="SM00448">
    <property type="entry name" value="REC"/>
    <property type="match status" value="1"/>
</dbReference>
<sequence length="121" mass="13429">MVPKSSDTPRRILLVEDEAILALMLEQDVVEAGYVAVGPFRDLETAFRAAIDEPCDAAILDINLDGERSYPVAEELAKRGIPFLFLSGYGAESMPEKFRGCLRLAKPYDPVDIVRMLDRIA</sequence>
<dbReference type="InterPro" id="IPR001789">
    <property type="entry name" value="Sig_transdc_resp-reg_receiver"/>
</dbReference>
<feature type="domain" description="Response regulatory" evidence="5">
    <location>
        <begin position="11"/>
        <end position="121"/>
    </location>
</feature>
<dbReference type="GO" id="GO:0005829">
    <property type="term" value="C:cytosol"/>
    <property type="evidence" value="ECO:0007669"/>
    <property type="project" value="TreeGrafter"/>
</dbReference>
<dbReference type="Proteomes" id="UP000254939">
    <property type="component" value="Unassembled WGS sequence"/>
</dbReference>
<organism evidence="6 7">
    <name type="scientific">Rhizobium grahamii</name>
    <dbReference type="NCBI Taxonomy" id="1120045"/>
    <lineage>
        <taxon>Bacteria</taxon>
        <taxon>Pseudomonadati</taxon>
        <taxon>Pseudomonadota</taxon>
        <taxon>Alphaproteobacteria</taxon>
        <taxon>Hyphomicrobiales</taxon>
        <taxon>Rhizobiaceae</taxon>
        <taxon>Rhizobium/Agrobacterium group</taxon>
        <taxon>Rhizobium</taxon>
    </lineage>
</organism>
<dbReference type="PROSITE" id="PS50110">
    <property type="entry name" value="RESPONSE_REGULATORY"/>
    <property type="match status" value="1"/>
</dbReference>
<evidence type="ECO:0000259" key="5">
    <source>
        <dbReference type="PROSITE" id="PS50110"/>
    </source>
</evidence>